<organism evidence="2 3">
    <name type="scientific">Kosmotoga olearia (strain ATCC BAA-1733 / DSM 21960 / TBF 19.5.1)</name>
    <dbReference type="NCBI Taxonomy" id="521045"/>
    <lineage>
        <taxon>Bacteria</taxon>
        <taxon>Thermotogati</taxon>
        <taxon>Thermotogota</taxon>
        <taxon>Thermotogae</taxon>
        <taxon>Kosmotogales</taxon>
        <taxon>Kosmotogaceae</taxon>
        <taxon>Kosmotoga</taxon>
    </lineage>
</organism>
<dbReference type="Pfam" id="PF12802">
    <property type="entry name" value="MarR_2"/>
    <property type="match status" value="1"/>
</dbReference>
<evidence type="ECO:0000259" key="1">
    <source>
        <dbReference type="PROSITE" id="PS50995"/>
    </source>
</evidence>
<proteinExistence type="predicted"/>
<dbReference type="HOGENOM" id="CLU_083287_27_8_0"/>
<dbReference type="PANTHER" id="PTHR33164">
    <property type="entry name" value="TRANSCRIPTIONAL REGULATOR, MARR FAMILY"/>
    <property type="match status" value="1"/>
</dbReference>
<gene>
    <name evidence="2" type="ordered locus">Kole_0856</name>
</gene>
<dbReference type="Proteomes" id="UP000002382">
    <property type="component" value="Chromosome"/>
</dbReference>
<dbReference type="SUPFAM" id="SSF46785">
    <property type="entry name" value="Winged helix' DNA-binding domain"/>
    <property type="match status" value="1"/>
</dbReference>
<reference evidence="2 3" key="2">
    <citation type="journal article" date="2011" name="J. Bacteriol.">
        <title>Genome Sequence of Kosmotoga olearia Strain TBF 19.5.1, a Thermophilic Bacterium with a Wide Growth Temperature Range, Isolated from the Troll B Oil Platform in the North Sea.</title>
        <authorList>
            <person name="Swithers K.S."/>
            <person name="Dipippo J.L."/>
            <person name="Bruce D.C."/>
            <person name="Detter C."/>
            <person name="Tapia R."/>
            <person name="Han S."/>
            <person name="Goodwin L.A."/>
            <person name="Han J."/>
            <person name="Woyke T."/>
            <person name="Pitluck S."/>
            <person name="Pennacchio L."/>
            <person name="Nolan M."/>
            <person name="Mikhailova N."/>
            <person name="Land M.L."/>
            <person name="Nesbo C.L."/>
            <person name="Gogarten J.P."/>
            <person name="Noll K.M."/>
        </authorList>
    </citation>
    <scope>NUCLEOTIDE SEQUENCE [LARGE SCALE GENOMIC DNA]</scope>
    <source>
        <strain evidence="3">ATCC BAA-1733 / DSM 21960 / TBF 19.5.1</strain>
    </source>
</reference>
<keyword evidence="3" id="KW-1185">Reference proteome</keyword>
<name>C5CGC5_KOSOT</name>
<dbReference type="InterPro" id="IPR039422">
    <property type="entry name" value="MarR/SlyA-like"/>
</dbReference>
<evidence type="ECO:0000313" key="2">
    <source>
        <dbReference type="EMBL" id="ACR79566.1"/>
    </source>
</evidence>
<dbReference type="EMBL" id="CP001634">
    <property type="protein sequence ID" value="ACR79566.1"/>
    <property type="molecule type" value="Genomic_DNA"/>
</dbReference>
<dbReference type="eggNOG" id="COG1846">
    <property type="taxonomic scope" value="Bacteria"/>
</dbReference>
<dbReference type="InterPro" id="IPR036388">
    <property type="entry name" value="WH-like_DNA-bd_sf"/>
</dbReference>
<accession>C5CGC5</accession>
<dbReference type="Gene3D" id="1.10.10.10">
    <property type="entry name" value="Winged helix-like DNA-binding domain superfamily/Winged helix DNA-binding domain"/>
    <property type="match status" value="1"/>
</dbReference>
<dbReference type="SMART" id="SM00347">
    <property type="entry name" value="HTH_MARR"/>
    <property type="match status" value="1"/>
</dbReference>
<dbReference type="InterPro" id="IPR000835">
    <property type="entry name" value="HTH_MarR-typ"/>
</dbReference>
<dbReference type="PROSITE" id="PS50995">
    <property type="entry name" value="HTH_MARR_2"/>
    <property type="match status" value="1"/>
</dbReference>
<dbReference type="PANTHER" id="PTHR33164:SF102">
    <property type="entry name" value="TRANSCRIPTIONAL REGULATORY PROTEIN"/>
    <property type="match status" value="1"/>
</dbReference>
<dbReference type="KEGG" id="kol:Kole_0856"/>
<dbReference type="STRING" id="521045.Kole_0856"/>
<sequence length="153" mass="17704">MKISKRTARDIEQTLRSIYIKIKREGRKVLKDFPITPAQFDVLQILYFGGKRRMSDISRVLGITKSTTTGLVSRLIDAGFVEKKRSDVDRRAYIIDISESGRALIEKVIERRIAYLQTVLSKFDRDRAKELKQILKELLNKMDSSETLRGNAR</sequence>
<feature type="domain" description="HTH marR-type" evidence="1">
    <location>
        <begin position="8"/>
        <end position="140"/>
    </location>
</feature>
<dbReference type="AlphaFoldDB" id="C5CGC5"/>
<dbReference type="GO" id="GO:0006950">
    <property type="term" value="P:response to stress"/>
    <property type="evidence" value="ECO:0007669"/>
    <property type="project" value="TreeGrafter"/>
</dbReference>
<dbReference type="GO" id="GO:0003700">
    <property type="term" value="F:DNA-binding transcription factor activity"/>
    <property type="evidence" value="ECO:0007669"/>
    <property type="project" value="InterPro"/>
</dbReference>
<dbReference type="InterPro" id="IPR036390">
    <property type="entry name" value="WH_DNA-bd_sf"/>
</dbReference>
<reference evidence="2 3" key="1">
    <citation type="submission" date="2009-06" db="EMBL/GenBank/DDBJ databases">
        <title>Complete sequence of Thermotogales bacterium TBF 19.5.1.</title>
        <authorList>
            <consortium name="US DOE Joint Genome Institute"/>
            <person name="Lucas S."/>
            <person name="Copeland A."/>
            <person name="Lapidus A."/>
            <person name="Glavina del Rio T."/>
            <person name="Tice H."/>
            <person name="Bruce D."/>
            <person name="Goodwin L."/>
            <person name="Pitluck S."/>
            <person name="Chertkov O."/>
            <person name="Brettin T."/>
            <person name="Detter J.C."/>
            <person name="Han C."/>
            <person name="Schmutz J."/>
            <person name="Larimer F."/>
            <person name="Land M."/>
            <person name="Hauser L."/>
            <person name="Kyrpides N."/>
            <person name="Ovchinnikova G."/>
            <person name="Noll K."/>
        </authorList>
    </citation>
    <scope>NUCLEOTIDE SEQUENCE [LARGE SCALE GENOMIC DNA]</scope>
    <source>
        <strain evidence="3">ATCC BAA-1733 / DSM 21960 / TBF 19.5.1</strain>
    </source>
</reference>
<dbReference type="PRINTS" id="PR00598">
    <property type="entry name" value="HTHMARR"/>
</dbReference>
<dbReference type="RefSeq" id="WP_015868228.1">
    <property type="nucleotide sequence ID" value="NC_012785.1"/>
</dbReference>
<protein>
    <submittedName>
        <fullName evidence="2">Transcriptional regulator, MarR family</fullName>
    </submittedName>
</protein>
<evidence type="ECO:0000313" key="3">
    <source>
        <dbReference type="Proteomes" id="UP000002382"/>
    </source>
</evidence>